<evidence type="ECO:0000313" key="2">
    <source>
        <dbReference type="Proteomes" id="UP000235346"/>
    </source>
</evidence>
<comment type="caution">
    <text evidence="1">The sequence shown here is derived from an EMBL/GenBank/DDBJ whole genome shotgun (WGS) entry which is preliminary data.</text>
</comment>
<dbReference type="RefSeq" id="WP_102627793.1">
    <property type="nucleotide sequence ID" value="NZ_PDOH01000029.1"/>
</dbReference>
<dbReference type="AlphaFoldDB" id="A0A2N7TMY6"/>
<dbReference type="InterPro" id="IPR006756">
    <property type="entry name" value="Phenol_hydroxylase"/>
</dbReference>
<reference evidence="1 2" key="1">
    <citation type="submission" date="2018-01" db="EMBL/GenBank/DDBJ databases">
        <title>Halomonas endophytica sp. nov., isolated from storage liquid in the stems of Populus euphratica.</title>
        <authorList>
            <person name="Chen C."/>
        </authorList>
    </citation>
    <scope>NUCLEOTIDE SEQUENCE [LARGE SCALE GENOMIC DNA]</scope>
    <source>
        <strain evidence="1 2">DSM 26881</strain>
    </source>
</reference>
<organism evidence="1 2">
    <name type="scientific">Halomonas heilongjiangensis</name>
    <dbReference type="NCBI Taxonomy" id="1387883"/>
    <lineage>
        <taxon>Bacteria</taxon>
        <taxon>Pseudomonadati</taxon>
        <taxon>Pseudomonadota</taxon>
        <taxon>Gammaproteobacteria</taxon>
        <taxon>Oceanospirillales</taxon>
        <taxon>Halomonadaceae</taxon>
        <taxon>Halomonas</taxon>
    </lineage>
</organism>
<name>A0A2N7TMY6_9GAMM</name>
<dbReference type="InterPro" id="IPR043010">
    <property type="entry name" value="Phenol_hydroxylase_sf"/>
</dbReference>
<proteinExistence type="predicted"/>
<dbReference type="EMBL" id="PNRE01000045">
    <property type="protein sequence ID" value="PMR69553.1"/>
    <property type="molecule type" value="Genomic_DNA"/>
</dbReference>
<gene>
    <name evidence="1" type="ORF">C1H66_10250</name>
</gene>
<dbReference type="OrthoDB" id="5343663at2"/>
<protein>
    <submittedName>
        <fullName evidence="1">Phenol hydroxylase</fullName>
    </submittedName>
</protein>
<dbReference type="Gene3D" id="3.10.20.560">
    <property type="entry name" value="Phenol hydroxylase"/>
    <property type="match status" value="1"/>
</dbReference>
<evidence type="ECO:0000313" key="1">
    <source>
        <dbReference type="EMBL" id="PMR69553.1"/>
    </source>
</evidence>
<dbReference type="GO" id="GO:0018662">
    <property type="term" value="F:phenol 2-monooxygenase activity"/>
    <property type="evidence" value="ECO:0007669"/>
    <property type="project" value="InterPro"/>
</dbReference>
<sequence>MSVNANYPNYRGPVRDRVENFHGNQLVYVMWERHLLFCAPLTFLADPAMPFEAFLAEVLTPALAPHPESEVLDFAEAQWRLDGEAFTPRGDASLADNGIDHKSQLRLITPRLSDLADAAI</sequence>
<keyword evidence="2" id="KW-1185">Reference proteome</keyword>
<dbReference type="Pfam" id="PF04663">
    <property type="entry name" value="Phenol_monoox"/>
    <property type="match status" value="1"/>
</dbReference>
<accession>A0A2N7TMY6</accession>
<dbReference type="Proteomes" id="UP000235346">
    <property type="component" value="Unassembled WGS sequence"/>
</dbReference>